<evidence type="ECO:0000313" key="2">
    <source>
        <dbReference type="Proteomes" id="UP000305948"/>
    </source>
</evidence>
<name>A0A5C3MIW5_9AGAM</name>
<accession>A0A5C3MIW5</accession>
<keyword evidence="2" id="KW-1185">Reference proteome</keyword>
<sequence length="77" mass="8455">MCRRLDCFVLIECGLVAVSETTTPFARLYSLGAETMTRSMSPLAGGGANPLRGEASARISELYDQYIEGLAPRRWRA</sequence>
<protein>
    <submittedName>
        <fullName evidence="1">Uncharacterized protein</fullName>
    </submittedName>
</protein>
<evidence type="ECO:0000313" key="1">
    <source>
        <dbReference type="EMBL" id="TFK45352.1"/>
    </source>
</evidence>
<dbReference type="EMBL" id="ML213546">
    <property type="protein sequence ID" value="TFK45352.1"/>
    <property type="molecule type" value="Genomic_DNA"/>
</dbReference>
<gene>
    <name evidence="1" type="ORF">OE88DRAFT_1669397</name>
</gene>
<organism evidence="1 2">
    <name type="scientific">Heliocybe sulcata</name>
    <dbReference type="NCBI Taxonomy" id="5364"/>
    <lineage>
        <taxon>Eukaryota</taxon>
        <taxon>Fungi</taxon>
        <taxon>Dikarya</taxon>
        <taxon>Basidiomycota</taxon>
        <taxon>Agaricomycotina</taxon>
        <taxon>Agaricomycetes</taxon>
        <taxon>Gloeophyllales</taxon>
        <taxon>Gloeophyllaceae</taxon>
        <taxon>Heliocybe</taxon>
    </lineage>
</organism>
<dbReference type="AlphaFoldDB" id="A0A5C3MIW5"/>
<reference evidence="1 2" key="1">
    <citation type="journal article" date="2019" name="Nat. Ecol. Evol.">
        <title>Megaphylogeny resolves global patterns of mushroom evolution.</title>
        <authorList>
            <person name="Varga T."/>
            <person name="Krizsan K."/>
            <person name="Foldi C."/>
            <person name="Dima B."/>
            <person name="Sanchez-Garcia M."/>
            <person name="Sanchez-Ramirez S."/>
            <person name="Szollosi G.J."/>
            <person name="Szarkandi J.G."/>
            <person name="Papp V."/>
            <person name="Albert L."/>
            <person name="Andreopoulos W."/>
            <person name="Angelini C."/>
            <person name="Antonin V."/>
            <person name="Barry K.W."/>
            <person name="Bougher N.L."/>
            <person name="Buchanan P."/>
            <person name="Buyck B."/>
            <person name="Bense V."/>
            <person name="Catcheside P."/>
            <person name="Chovatia M."/>
            <person name="Cooper J."/>
            <person name="Damon W."/>
            <person name="Desjardin D."/>
            <person name="Finy P."/>
            <person name="Geml J."/>
            <person name="Haridas S."/>
            <person name="Hughes K."/>
            <person name="Justo A."/>
            <person name="Karasinski D."/>
            <person name="Kautmanova I."/>
            <person name="Kiss B."/>
            <person name="Kocsube S."/>
            <person name="Kotiranta H."/>
            <person name="LaButti K.M."/>
            <person name="Lechner B.E."/>
            <person name="Liimatainen K."/>
            <person name="Lipzen A."/>
            <person name="Lukacs Z."/>
            <person name="Mihaltcheva S."/>
            <person name="Morgado L.N."/>
            <person name="Niskanen T."/>
            <person name="Noordeloos M.E."/>
            <person name="Ohm R.A."/>
            <person name="Ortiz-Santana B."/>
            <person name="Ovrebo C."/>
            <person name="Racz N."/>
            <person name="Riley R."/>
            <person name="Savchenko A."/>
            <person name="Shiryaev A."/>
            <person name="Soop K."/>
            <person name="Spirin V."/>
            <person name="Szebenyi C."/>
            <person name="Tomsovsky M."/>
            <person name="Tulloss R.E."/>
            <person name="Uehling J."/>
            <person name="Grigoriev I.V."/>
            <person name="Vagvolgyi C."/>
            <person name="Papp T."/>
            <person name="Martin F.M."/>
            <person name="Miettinen O."/>
            <person name="Hibbett D.S."/>
            <person name="Nagy L.G."/>
        </authorList>
    </citation>
    <scope>NUCLEOTIDE SEQUENCE [LARGE SCALE GENOMIC DNA]</scope>
    <source>
        <strain evidence="1 2">OMC1185</strain>
    </source>
</reference>
<proteinExistence type="predicted"/>
<dbReference type="Proteomes" id="UP000305948">
    <property type="component" value="Unassembled WGS sequence"/>
</dbReference>